<dbReference type="SUPFAM" id="SSF52151">
    <property type="entry name" value="FabD/lysophospholipase-like"/>
    <property type="match status" value="1"/>
</dbReference>
<keyword evidence="3 4" id="KW-0443">Lipid metabolism</keyword>
<comment type="caution">
    <text evidence="4">Lacks conserved residue(s) required for the propagation of feature annotation.</text>
</comment>
<dbReference type="Proteomes" id="UP000602745">
    <property type="component" value="Unassembled WGS sequence"/>
</dbReference>
<dbReference type="InterPro" id="IPR002641">
    <property type="entry name" value="PNPLA_dom"/>
</dbReference>
<gene>
    <name evidence="6" type="ORF">GCM10007276_08780</name>
</gene>
<evidence type="ECO:0000256" key="3">
    <source>
        <dbReference type="ARBA" id="ARBA00023098"/>
    </source>
</evidence>
<dbReference type="InterPro" id="IPR016035">
    <property type="entry name" value="Acyl_Trfase/lysoPLipase"/>
</dbReference>
<reference evidence="6" key="1">
    <citation type="journal article" date="2014" name="Int. J. Syst. Evol. Microbiol.">
        <title>Complete genome sequence of Corynebacterium casei LMG S-19264T (=DSM 44701T), isolated from a smear-ripened cheese.</title>
        <authorList>
            <consortium name="US DOE Joint Genome Institute (JGI-PGF)"/>
            <person name="Walter F."/>
            <person name="Albersmeier A."/>
            <person name="Kalinowski J."/>
            <person name="Ruckert C."/>
        </authorList>
    </citation>
    <scope>NUCLEOTIDE SEQUENCE</scope>
    <source>
        <strain evidence="6">CCM 7684</strain>
    </source>
</reference>
<evidence type="ECO:0000313" key="7">
    <source>
        <dbReference type="Proteomes" id="UP000602745"/>
    </source>
</evidence>
<dbReference type="RefSeq" id="WP_188408461.1">
    <property type="nucleotide sequence ID" value="NZ_BMCP01000001.1"/>
</dbReference>
<accession>A0A8J2VNE0</accession>
<sequence length="386" mass="41951">MNDHAAAQDIQSLFAANAAEGDFLQARKLDDTIGLCLSGGGYRAMIYHVGAIIRMNELGFLPRLAEVASVSGGSITAGLLALRWSQLRFDTNGRAVNLDELFVSPLLRFARAGIDIKAVLYGLLPGCSAADSLVRAYDRHLFHGACLQDITDTPRFTFMATNLQTGSGWRFAKSYAADYRVGLIDRPAIPLARVVAASSAFPPILSPVRIDLSGETVKSTAGADLHREPFITTAVLADGGVYDNLGLERVWKRCRTILVSNAGRTIPEVGRPTGRWIGQLFRTLALIQQQAENSRRRILFGMANRGDRQVAYWSIDTASTMYALPDALLISAEEAAEAASMRTRLNPFSEDEQRLLLKAGYAGADASLRARCLAQNDPPASFDFLP</sequence>
<feature type="short sequence motif" description="DGA/G" evidence="4">
    <location>
        <begin position="238"/>
        <end position="240"/>
    </location>
</feature>
<keyword evidence="7" id="KW-1185">Reference proteome</keyword>
<evidence type="ECO:0000259" key="5">
    <source>
        <dbReference type="PROSITE" id="PS51635"/>
    </source>
</evidence>
<keyword evidence="2 4" id="KW-0442">Lipid degradation</keyword>
<dbReference type="Gene3D" id="3.40.1090.10">
    <property type="entry name" value="Cytosolic phospholipase A2 catalytic domain"/>
    <property type="match status" value="2"/>
</dbReference>
<name>A0A8J2VNE0_9RHOB</name>
<dbReference type="GO" id="GO:0016042">
    <property type="term" value="P:lipid catabolic process"/>
    <property type="evidence" value="ECO:0007669"/>
    <property type="project" value="UniProtKB-UniRule"/>
</dbReference>
<proteinExistence type="predicted"/>
<dbReference type="PANTHER" id="PTHR14226:SF78">
    <property type="entry name" value="SLR0060 PROTEIN"/>
    <property type="match status" value="1"/>
</dbReference>
<dbReference type="Pfam" id="PF01734">
    <property type="entry name" value="Patatin"/>
    <property type="match status" value="1"/>
</dbReference>
<dbReference type="EMBL" id="BMCP01000001">
    <property type="protein sequence ID" value="GGE33698.1"/>
    <property type="molecule type" value="Genomic_DNA"/>
</dbReference>
<organism evidence="6 7">
    <name type="scientific">Agaricicola taiwanensis</name>
    <dbReference type="NCBI Taxonomy" id="591372"/>
    <lineage>
        <taxon>Bacteria</taxon>
        <taxon>Pseudomonadati</taxon>
        <taxon>Pseudomonadota</taxon>
        <taxon>Alphaproteobacteria</taxon>
        <taxon>Rhodobacterales</taxon>
        <taxon>Paracoccaceae</taxon>
        <taxon>Agaricicola</taxon>
    </lineage>
</organism>
<feature type="active site" description="Proton acceptor" evidence="4">
    <location>
        <position position="238"/>
    </location>
</feature>
<feature type="active site" description="Nucleophile" evidence="4">
    <location>
        <position position="71"/>
    </location>
</feature>
<protein>
    <submittedName>
        <fullName evidence="6">Patatin</fullName>
    </submittedName>
</protein>
<dbReference type="PANTHER" id="PTHR14226">
    <property type="entry name" value="NEUROPATHY TARGET ESTERASE/SWISS CHEESE D.MELANOGASTER"/>
    <property type="match status" value="1"/>
</dbReference>
<evidence type="ECO:0000256" key="4">
    <source>
        <dbReference type="PROSITE-ProRule" id="PRU01161"/>
    </source>
</evidence>
<feature type="domain" description="PNPLA" evidence="5">
    <location>
        <begin position="35"/>
        <end position="251"/>
    </location>
</feature>
<dbReference type="AlphaFoldDB" id="A0A8J2VNE0"/>
<comment type="caution">
    <text evidence="6">The sequence shown here is derived from an EMBL/GenBank/DDBJ whole genome shotgun (WGS) entry which is preliminary data.</text>
</comment>
<keyword evidence="1 4" id="KW-0378">Hydrolase</keyword>
<dbReference type="GO" id="GO:0016787">
    <property type="term" value="F:hydrolase activity"/>
    <property type="evidence" value="ECO:0007669"/>
    <property type="project" value="UniProtKB-UniRule"/>
</dbReference>
<evidence type="ECO:0000256" key="1">
    <source>
        <dbReference type="ARBA" id="ARBA00022801"/>
    </source>
</evidence>
<dbReference type="InterPro" id="IPR050301">
    <property type="entry name" value="NTE"/>
</dbReference>
<dbReference type="PROSITE" id="PS51635">
    <property type="entry name" value="PNPLA"/>
    <property type="match status" value="1"/>
</dbReference>
<evidence type="ECO:0000313" key="6">
    <source>
        <dbReference type="EMBL" id="GGE33698.1"/>
    </source>
</evidence>
<evidence type="ECO:0000256" key="2">
    <source>
        <dbReference type="ARBA" id="ARBA00022963"/>
    </source>
</evidence>
<reference evidence="6" key="2">
    <citation type="submission" date="2020-09" db="EMBL/GenBank/DDBJ databases">
        <authorList>
            <person name="Sun Q."/>
            <person name="Sedlacek I."/>
        </authorList>
    </citation>
    <scope>NUCLEOTIDE SEQUENCE</scope>
    <source>
        <strain evidence="6">CCM 7684</strain>
    </source>
</reference>